<evidence type="ECO:0000256" key="1">
    <source>
        <dbReference type="SAM" id="Phobius"/>
    </source>
</evidence>
<reference evidence="2 3" key="1">
    <citation type="journal article" date="2012" name="Appl. Soil Ecol.">
        <title>Isolation and characterization of new plant growth-promoting bacterial endophytes.</title>
        <authorList>
            <person name="Rashid S."/>
            <person name="Charles T.C."/>
            <person name="Glick B.R."/>
        </authorList>
    </citation>
    <scope>NUCLEOTIDE SEQUENCE [LARGE SCALE GENOMIC DNA]</scope>
    <source>
        <strain evidence="2 3">YsS1</strain>
        <plasmid evidence="2 3">unnamed</plasmid>
    </source>
</reference>
<keyword evidence="3" id="KW-1185">Reference proteome</keyword>
<feature type="transmembrane region" description="Helical" evidence="1">
    <location>
        <begin position="51"/>
        <end position="73"/>
    </location>
</feature>
<dbReference type="Proteomes" id="UP001227386">
    <property type="component" value="Plasmid unnamed"/>
</dbReference>
<feature type="transmembrane region" description="Helical" evidence="1">
    <location>
        <begin position="12"/>
        <end position="45"/>
    </location>
</feature>
<sequence>MLNLVSGLLVLILRIISLLARVVVAALVGFAIIWALIGAFAAGWTGVLKGAYIPIIWAAIAWAIHMAATALIARLGGSSKGTQPAGTDSYAGMPLETHSFLKLYPDGHVDQITIGTTRRGNNAAPPAYRADTVFEHLKP</sequence>
<protein>
    <recommendedName>
        <fullName evidence="4">Phage holin family protein</fullName>
    </recommendedName>
</protein>
<dbReference type="EMBL" id="CP123772">
    <property type="protein sequence ID" value="WGO96453.1"/>
    <property type="molecule type" value="Genomic_DNA"/>
</dbReference>
<proteinExistence type="predicted"/>
<accession>A0ABY8PMI2</accession>
<name>A0ABY8PMI2_9PSED</name>
<keyword evidence="1" id="KW-0812">Transmembrane</keyword>
<geneLocation type="plasmid" evidence="2 3">
    <name>unnamed</name>
</geneLocation>
<evidence type="ECO:0008006" key="4">
    <source>
        <dbReference type="Google" id="ProtNLM"/>
    </source>
</evidence>
<keyword evidence="2" id="KW-0614">Plasmid</keyword>
<evidence type="ECO:0000313" key="3">
    <source>
        <dbReference type="Proteomes" id="UP001227386"/>
    </source>
</evidence>
<organism evidence="2 3">
    <name type="scientific">Pseudomonas viciae</name>
    <dbReference type="NCBI Taxonomy" id="2505979"/>
    <lineage>
        <taxon>Bacteria</taxon>
        <taxon>Pseudomonadati</taxon>
        <taxon>Pseudomonadota</taxon>
        <taxon>Gammaproteobacteria</taxon>
        <taxon>Pseudomonadales</taxon>
        <taxon>Pseudomonadaceae</taxon>
        <taxon>Pseudomonas</taxon>
    </lineage>
</organism>
<keyword evidence="1" id="KW-0472">Membrane</keyword>
<evidence type="ECO:0000313" key="2">
    <source>
        <dbReference type="EMBL" id="WGO96453.1"/>
    </source>
</evidence>
<dbReference type="RefSeq" id="WP_280945034.1">
    <property type="nucleotide sequence ID" value="NZ_CP123772.1"/>
</dbReference>
<keyword evidence="1" id="KW-1133">Transmembrane helix</keyword>
<gene>
    <name evidence="2" type="ORF">QCD61_28230</name>
</gene>